<dbReference type="InterPro" id="IPR020449">
    <property type="entry name" value="Tscrpt_reg_AraC-type_HTH"/>
</dbReference>
<comment type="function">
    <text evidence="5">May play the central regulatory role in sporulation. It may be an element of the effector pathway responsible for the activation of sporulation genes in response to nutritional stress. Spo0A may act in concert with spo0H (a sigma factor) to control the expression of some genes that are critical to the sporulation process.</text>
</comment>
<reference evidence="9 10" key="1">
    <citation type="submission" date="2016-11" db="EMBL/GenBank/DDBJ databases">
        <authorList>
            <person name="Jaros S."/>
            <person name="Januszkiewicz K."/>
            <person name="Wedrychowicz H."/>
        </authorList>
    </citation>
    <scope>NUCLEOTIDE SEQUENCE [LARGE SCALE GENOMIC DNA]</scope>
    <source>
        <strain evidence="9 10">DSM 15929</strain>
    </source>
</reference>
<evidence type="ECO:0000259" key="7">
    <source>
        <dbReference type="PROSITE" id="PS01124"/>
    </source>
</evidence>
<evidence type="ECO:0000256" key="5">
    <source>
        <dbReference type="ARBA" id="ARBA00024867"/>
    </source>
</evidence>
<dbReference type="SUPFAM" id="SSF46689">
    <property type="entry name" value="Homeodomain-like"/>
    <property type="match status" value="2"/>
</dbReference>
<dbReference type="Pfam" id="PF00072">
    <property type="entry name" value="Response_reg"/>
    <property type="match status" value="1"/>
</dbReference>
<dbReference type="PRINTS" id="PR00032">
    <property type="entry name" value="HTHARAC"/>
</dbReference>
<dbReference type="PROSITE" id="PS50110">
    <property type="entry name" value="RESPONSE_REGULATORY"/>
    <property type="match status" value="1"/>
</dbReference>
<dbReference type="Proteomes" id="UP000184386">
    <property type="component" value="Unassembled WGS sequence"/>
</dbReference>
<dbReference type="InterPro" id="IPR001789">
    <property type="entry name" value="Sig_transdc_resp-reg_receiver"/>
</dbReference>
<proteinExistence type="predicted"/>
<dbReference type="Pfam" id="PF12833">
    <property type="entry name" value="HTH_18"/>
    <property type="match status" value="1"/>
</dbReference>
<dbReference type="InterPro" id="IPR009057">
    <property type="entry name" value="Homeodomain-like_sf"/>
</dbReference>
<keyword evidence="3" id="KW-0238">DNA-binding</keyword>
<dbReference type="PANTHER" id="PTHR43280">
    <property type="entry name" value="ARAC-FAMILY TRANSCRIPTIONAL REGULATOR"/>
    <property type="match status" value="1"/>
</dbReference>
<dbReference type="GO" id="GO:0000160">
    <property type="term" value="P:phosphorelay signal transduction system"/>
    <property type="evidence" value="ECO:0007669"/>
    <property type="project" value="InterPro"/>
</dbReference>
<dbReference type="AlphaFoldDB" id="A0A1M6SWC5"/>
<evidence type="ECO:0000256" key="4">
    <source>
        <dbReference type="ARBA" id="ARBA00023163"/>
    </source>
</evidence>
<dbReference type="SMART" id="SM00342">
    <property type="entry name" value="HTH_ARAC"/>
    <property type="match status" value="1"/>
</dbReference>
<dbReference type="Gene3D" id="1.10.10.60">
    <property type="entry name" value="Homeodomain-like"/>
    <property type="match status" value="2"/>
</dbReference>
<evidence type="ECO:0000256" key="1">
    <source>
        <dbReference type="ARBA" id="ARBA00018672"/>
    </source>
</evidence>
<dbReference type="GO" id="GO:0003700">
    <property type="term" value="F:DNA-binding transcription factor activity"/>
    <property type="evidence" value="ECO:0007669"/>
    <property type="project" value="InterPro"/>
</dbReference>
<dbReference type="InterPro" id="IPR018060">
    <property type="entry name" value="HTH_AraC"/>
</dbReference>
<organism evidence="9 10">
    <name type="scientific">Anaerocolumna jejuensis DSM 15929</name>
    <dbReference type="NCBI Taxonomy" id="1121322"/>
    <lineage>
        <taxon>Bacteria</taxon>
        <taxon>Bacillati</taxon>
        <taxon>Bacillota</taxon>
        <taxon>Clostridia</taxon>
        <taxon>Lachnospirales</taxon>
        <taxon>Lachnospiraceae</taxon>
        <taxon>Anaerocolumna</taxon>
    </lineage>
</organism>
<dbReference type="InterPro" id="IPR011006">
    <property type="entry name" value="CheY-like_superfamily"/>
</dbReference>
<protein>
    <recommendedName>
        <fullName evidence="1">Stage 0 sporulation protein A homolog</fullName>
    </recommendedName>
</protein>
<dbReference type="EMBL" id="FRAC01000012">
    <property type="protein sequence ID" value="SHK48868.1"/>
    <property type="molecule type" value="Genomic_DNA"/>
</dbReference>
<keyword evidence="10" id="KW-1185">Reference proteome</keyword>
<dbReference type="Gene3D" id="3.40.50.2300">
    <property type="match status" value="1"/>
</dbReference>
<evidence type="ECO:0000313" key="9">
    <source>
        <dbReference type="EMBL" id="SHK48868.1"/>
    </source>
</evidence>
<feature type="modified residue" description="4-aspartylphosphate" evidence="6">
    <location>
        <position position="54"/>
    </location>
</feature>
<keyword evidence="6" id="KW-0597">Phosphoprotein</keyword>
<evidence type="ECO:0000256" key="3">
    <source>
        <dbReference type="ARBA" id="ARBA00023125"/>
    </source>
</evidence>
<dbReference type="RefSeq" id="WP_073276588.1">
    <property type="nucleotide sequence ID" value="NZ_FRAC01000012.1"/>
</dbReference>
<dbReference type="PANTHER" id="PTHR43280:SF2">
    <property type="entry name" value="HTH-TYPE TRANSCRIPTIONAL REGULATOR EXSA"/>
    <property type="match status" value="1"/>
</dbReference>
<evidence type="ECO:0000256" key="2">
    <source>
        <dbReference type="ARBA" id="ARBA00023015"/>
    </source>
</evidence>
<dbReference type="CDD" id="cd17536">
    <property type="entry name" value="REC_YesN-like"/>
    <property type="match status" value="1"/>
</dbReference>
<dbReference type="PROSITE" id="PS01124">
    <property type="entry name" value="HTH_ARAC_FAMILY_2"/>
    <property type="match status" value="1"/>
</dbReference>
<dbReference type="SUPFAM" id="SSF52172">
    <property type="entry name" value="CheY-like"/>
    <property type="match status" value="1"/>
</dbReference>
<dbReference type="SMART" id="SM00448">
    <property type="entry name" value="REC"/>
    <property type="match status" value="1"/>
</dbReference>
<sequence>MYRILITDDEKDERDAIRFLLHKYRFPLTVMEAANGKEALELLTAQKADILFTDIKMPFLNGIELAGKVRELQPDIQIIFFSGYDDFEYVKEALSLRAVNYILKPVNTEEFQKTILTVLDAISRKEQEALKQKASLDFMKNHILYQLINNTSLVNILEAYKDVDITFLYTYRQMLLIQYESDFFGSRLTKDTTQEFLSPVSPVLSRDTCYINLNPSQGLLLFTEAAELKKMEAIAEELHKRLTEQYHQVCYLAISKPFFSPEDMGKVFNETEMYLEKRFFFPGRYLYTQGSDTCGIIDPEEDDILLKSIEKDIQLKDVYSLKQNIAMLIQKYENQATFSHIYVRYLFTGLLQTMLQSLTTYEESAFWQISERIYHFKYFSDIRSLIDETLDKLVAQIEQEQQSPKHAINLVDQYIRAHYGEELSLNILADKVYLTPRYLSSLFIQETGFGINRYIKNIRMEKAKELLITTNMKISDICPSVGYSNISYFCKSFQEDFGTTPDKYRQNHRQLRSEV</sequence>
<feature type="domain" description="HTH araC/xylS-type" evidence="7">
    <location>
        <begin position="409"/>
        <end position="507"/>
    </location>
</feature>
<accession>A0A1M6SWC5</accession>
<evidence type="ECO:0000259" key="8">
    <source>
        <dbReference type="PROSITE" id="PS50110"/>
    </source>
</evidence>
<gene>
    <name evidence="9" type="ORF">SAMN02745136_02620</name>
</gene>
<keyword evidence="4" id="KW-0804">Transcription</keyword>
<dbReference type="STRING" id="1121322.SAMN02745136_02620"/>
<name>A0A1M6SWC5_9FIRM</name>
<evidence type="ECO:0000256" key="6">
    <source>
        <dbReference type="PROSITE-ProRule" id="PRU00169"/>
    </source>
</evidence>
<evidence type="ECO:0000313" key="10">
    <source>
        <dbReference type="Proteomes" id="UP000184386"/>
    </source>
</evidence>
<keyword evidence="2" id="KW-0805">Transcription regulation</keyword>
<feature type="domain" description="Response regulatory" evidence="8">
    <location>
        <begin position="3"/>
        <end position="119"/>
    </location>
</feature>
<dbReference type="GO" id="GO:0043565">
    <property type="term" value="F:sequence-specific DNA binding"/>
    <property type="evidence" value="ECO:0007669"/>
    <property type="project" value="InterPro"/>
</dbReference>